<evidence type="ECO:0000313" key="6">
    <source>
        <dbReference type="EMBL" id="ABC28709.1"/>
    </source>
</evidence>
<feature type="active site" description="Nucleophile" evidence="4">
    <location>
        <position position="78"/>
    </location>
</feature>
<dbReference type="RefSeq" id="WP_011395780.1">
    <property type="nucleotide sequence ID" value="NC_007645.1"/>
</dbReference>
<sequence length="322" mass="36225">MNFDLNFPGLWTDSAPGIWRQTPEDFGVDELWTPPDSGGEHVLLHIEKRGQNTEWVSRNLARFCGVRDFDIGLMGLKDRHAVTRQWFSVYLGIRPEPDWSQLQIEGVAVLSVTRTQKKLRRGDHSGNAFKIWVRQVEGVHEQIDEKLSYIQANGFPNYFGDQRFGHDGYNLQRAHAWFVEGQKPKKKAHLGMYLSAARSYLFNEILAERVRRGDWSTMIDGDEGAPAASSVVSESTVPTGPMLGGPEFLSGTAGEIEQLRTASLSEWLTAIHKDGARTARRPFVAKPVDMSWQWAGDDIELTFSLGSGCFASVLLDQVFRLN</sequence>
<comment type="function">
    <text evidence="4">Responsible for synthesis of pseudouridine from uracil-13 in transfer RNAs.</text>
</comment>
<dbReference type="Proteomes" id="UP000000238">
    <property type="component" value="Chromosome"/>
</dbReference>
<dbReference type="InterPro" id="IPR043165">
    <property type="entry name" value="TruD_insert_sf"/>
</dbReference>
<dbReference type="EMBL" id="CP000155">
    <property type="protein sequence ID" value="ABC28709.1"/>
    <property type="molecule type" value="Genomic_DNA"/>
</dbReference>
<evidence type="ECO:0000256" key="4">
    <source>
        <dbReference type="HAMAP-Rule" id="MF_01082"/>
    </source>
</evidence>
<dbReference type="Gene3D" id="3.30.2340.10">
    <property type="entry name" value="TruD, insertion domain"/>
    <property type="match status" value="1"/>
</dbReference>
<dbReference type="OrthoDB" id="1550679at2"/>
<dbReference type="Pfam" id="PF01142">
    <property type="entry name" value="TruD"/>
    <property type="match status" value="2"/>
</dbReference>
<evidence type="ECO:0000313" key="7">
    <source>
        <dbReference type="Proteomes" id="UP000000238"/>
    </source>
</evidence>
<feature type="domain" description="TRUD" evidence="5">
    <location>
        <begin position="154"/>
        <end position="285"/>
    </location>
</feature>
<dbReference type="eggNOG" id="COG0585">
    <property type="taxonomic scope" value="Bacteria"/>
</dbReference>
<evidence type="ECO:0000256" key="2">
    <source>
        <dbReference type="ARBA" id="ARBA00022694"/>
    </source>
</evidence>
<dbReference type="GO" id="GO:0160150">
    <property type="term" value="F:tRNA pseudouridine(13) synthase activity"/>
    <property type="evidence" value="ECO:0007669"/>
    <property type="project" value="UniProtKB-EC"/>
</dbReference>
<evidence type="ECO:0000256" key="1">
    <source>
        <dbReference type="ARBA" id="ARBA00007953"/>
    </source>
</evidence>
<gene>
    <name evidence="4" type="primary">truD</name>
    <name evidence="6" type="ordered locus">HCH_01871</name>
</gene>
<keyword evidence="3 4" id="KW-0413">Isomerase</keyword>
<organism evidence="6 7">
    <name type="scientific">Hahella chejuensis (strain KCTC 2396)</name>
    <dbReference type="NCBI Taxonomy" id="349521"/>
    <lineage>
        <taxon>Bacteria</taxon>
        <taxon>Pseudomonadati</taxon>
        <taxon>Pseudomonadota</taxon>
        <taxon>Gammaproteobacteria</taxon>
        <taxon>Oceanospirillales</taxon>
        <taxon>Hahellaceae</taxon>
        <taxon>Hahella</taxon>
    </lineage>
</organism>
<dbReference type="InterPro" id="IPR050170">
    <property type="entry name" value="TruD_pseudoU_synthase"/>
</dbReference>
<evidence type="ECO:0000259" key="5">
    <source>
        <dbReference type="PROSITE" id="PS50984"/>
    </source>
</evidence>
<evidence type="ECO:0000256" key="3">
    <source>
        <dbReference type="ARBA" id="ARBA00023235"/>
    </source>
</evidence>
<accession>Q2SKW5</accession>
<dbReference type="GO" id="GO:0003723">
    <property type="term" value="F:RNA binding"/>
    <property type="evidence" value="ECO:0007669"/>
    <property type="project" value="InterPro"/>
</dbReference>
<dbReference type="KEGG" id="hch:HCH_01871"/>
<dbReference type="PANTHER" id="PTHR47811">
    <property type="entry name" value="TRNA PSEUDOURIDINE SYNTHASE D"/>
    <property type="match status" value="1"/>
</dbReference>
<keyword evidence="7" id="KW-1185">Reference proteome</keyword>
<protein>
    <recommendedName>
        <fullName evidence="4">tRNA pseudouridine synthase D</fullName>
        <ecNumber evidence="4">5.4.99.27</ecNumber>
    </recommendedName>
    <alternativeName>
        <fullName evidence="4">tRNA pseudouridine(13) synthase</fullName>
    </alternativeName>
    <alternativeName>
        <fullName evidence="4">tRNA pseudouridylate synthase D</fullName>
    </alternativeName>
    <alternativeName>
        <fullName evidence="4">tRNA-uridine isomerase D</fullName>
    </alternativeName>
</protein>
<dbReference type="EC" id="5.4.99.27" evidence="4"/>
<dbReference type="InterPro" id="IPR020103">
    <property type="entry name" value="PsdUridine_synth_cat_dom_sf"/>
</dbReference>
<comment type="catalytic activity">
    <reaction evidence="4">
        <text>uridine(13) in tRNA = pseudouridine(13) in tRNA</text>
        <dbReference type="Rhea" id="RHEA:42540"/>
        <dbReference type="Rhea" id="RHEA-COMP:10105"/>
        <dbReference type="Rhea" id="RHEA-COMP:10106"/>
        <dbReference type="ChEBI" id="CHEBI:65314"/>
        <dbReference type="ChEBI" id="CHEBI:65315"/>
        <dbReference type="EC" id="5.4.99.27"/>
    </reaction>
</comment>
<name>Q2SKW5_HAHCH</name>
<dbReference type="HAMAP" id="MF_01082">
    <property type="entry name" value="TruD"/>
    <property type="match status" value="1"/>
</dbReference>
<proteinExistence type="inferred from homology"/>
<dbReference type="InterPro" id="IPR011760">
    <property type="entry name" value="PsdUridine_synth_TruD_insert"/>
</dbReference>
<dbReference type="InterPro" id="IPR042214">
    <property type="entry name" value="TruD_catalytic"/>
</dbReference>
<dbReference type="InterPro" id="IPR001656">
    <property type="entry name" value="PsdUridine_synth_TruD"/>
</dbReference>
<comment type="similarity">
    <text evidence="1 4">Belongs to the pseudouridine synthase TruD family.</text>
</comment>
<dbReference type="PROSITE" id="PS01268">
    <property type="entry name" value="UPF0024"/>
    <property type="match status" value="1"/>
</dbReference>
<dbReference type="STRING" id="349521.HCH_01871"/>
<dbReference type="AlphaFoldDB" id="Q2SKW5"/>
<dbReference type="GO" id="GO:0031119">
    <property type="term" value="P:tRNA pseudouridine synthesis"/>
    <property type="evidence" value="ECO:0007669"/>
    <property type="project" value="UniProtKB-UniRule"/>
</dbReference>
<dbReference type="SUPFAM" id="SSF55120">
    <property type="entry name" value="Pseudouridine synthase"/>
    <property type="match status" value="1"/>
</dbReference>
<dbReference type="PROSITE" id="PS50984">
    <property type="entry name" value="TRUD"/>
    <property type="match status" value="1"/>
</dbReference>
<dbReference type="GO" id="GO:0005829">
    <property type="term" value="C:cytosol"/>
    <property type="evidence" value="ECO:0007669"/>
    <property type="project" value="TreeGrafter"/>
</dbReference>
<dbReference type="Gene3D" id="3.30.2350.20">
    <property type="entry name" value="TruD, catalytic domain"/>
    <property type="match status" value="1"/>
</dbReference>
<dbReference type="HOGENOM" id="CLU_005281_4_0_6"/>
<reference evidence="6 7" key="1">
    <citation type="journal article" date="2005" name="Nucleic Acids Res.">
        <title>Genomic blueprint of Hahella chejuensis, a marine microbe producing an algicidal agent.</title>
        <authorList>
            <person name="Jeong H."/>
            <person name="Yim J.H."/>
            <person name="Lee C."/>
            <person name="Choi S.-H."/>
            <person name="Park Y.K."/>
            <person name="Yoon S.H."/>
            <person name="Hur C.-G."/>
            <person name="Kang H.-Y."/>
            <person name="Kim D."/>
            <person name="Lee H.H."/>
            <person name="Park K.H."/>
            <person name="Park S.-H."/>
            <person name="Park H.-S."/>
            <person name="Lee H.K."/>
            <person name="Oh T.K."/>
            <person name="Kim J.F."/>
        </authorList>
    </citation>
    <scope>NUCLEOTIDE SEQUENCE [LARGE SCALE GENOMIC DNA]</scope>
    <source>
        <strain evidence="6 7">KCTC 2396</strain>
    </source>
</reference>
<dbReference type="InterPro" id="IPR020119">
    <property type="entry name" value="PsdUridine_synth_TruD_CS"/>
</dbReference>
<dbReference type="PANTHER" id="PTHR47811:SF1">
    <property type="entry name" value="TRNA PSEUDOURIDINE SYNTHASE D"/>
    <property type="match status" value="1"/>
</dbReference>
<keyword evidence="2 4" id="KW-0819">tRNA processing</keyword>